<proteinExistence type="predicted"/>
<name>A0AC58S753_TOBAC</name>
<reference evidence="2" key="2">
    <citation type="submission" date="2025-08" db="UniProtKB">
        <authorList>
            <consortium name="RefSeq"/>
        </authorList>
    </citation>
    <scope>IDENTIFICATION</scope>
    <source>
        <tissue evidence="2">Leaf</tissue>
    </source>
</reference>
<evidence type="ECO:0000313" key="1">
    <source>
        <dbReference type="Proteomes" id="UP000790787"/>
    </source>
</evidence>
<evidence type="ECO:0000313" key="2">
    <source>
        <dbReference type="RefSeq" id="XP_075080825.1"/>
    </source>
</evidence>
<reference evidence="1" key="1">
    <citation type="journal article" date="2014" name="Nat. Commun.">
        <title>The tobacco genome sequence and its comparison with those of tomato and potato.</title>
        <authorList>
            <person name="Sierro N."/>
            <person name="Battey J.N."/>
            <person name="Ouadi S."/>
            <person name="Bakaher N."/>
            <person name="Bovet L."/>
            <person name="Willig A."/>
            <person name="Goepfert S."/>
            <person name="Peitsch M.C."/>
            <person name="Ivanov N.V."/>
        </authorList>
    </citation>
    <scope>NUCLEOTIDE SEQUENCE [LARGE SCALE GENOMIC DNA]</scope>
</reference>
<sequence>MIKIDFQETYDFVEWPYLKQVMKELGFPKLFISWVMECIQTINYTVIVNGEYPVPFNAAKGLREGDLMSPFLFAIVMEYLSRSLHDLNANKEYIYHPDVQSSRLTTYALLMTF</sequence>
<accession>A0AC58S753</accession>
<protein>
    <submittedName>
        <fullName evidence="2">Secreted RxLR effector protein 78-like</fullName>
    </submittedName>
</protein>
<dbReference type="Proteomes" id="UP000790787">
    <property type="component" value="Chromosome 2"/>
</dbReference>
<dbReference type="RefSeq" id="XP_075080825.1">
    <property type="nucleotide sequence ID" value="XM_075224724.1"/>
</dbReference>
<keyword evidence="1" id="KW-1185">Reference proteome</keyword>
<organism evidence="1 2">
    <name type="scientific">Nicotiana tabacum</name>
    <name type="common">Common tobacco</name>
    <dbReference type="NCBI Taxonomy" id="4097"/>
    <lineage>
        <taxon>Eukaryota</taxon>
        <taxon>Viridiplantae</taxon>
        <taxon>Streptophyta</taxon>
        <taxon>Embryophyta</taxon>
        <taxon>Tracheophyta</taxon>
        <taxon>Spermatophyta</taxon>
        <taxon>Magnoliopsida</taxon>
        <taxon>eudicotyledons</taxon>
        <taxon>Gunneridae</taxon>
        <taxon>Pentapetalae</taxon>
        <taxon>asterids</taxon>
        <taxon>lamiids</taxon>
        <taxon>Solanales</taxon>
        <taxon>Solanaceae</taxon>
        <taxon>Nicotianoideae</taxon>
        <taxon>Nicotianeae</taxon>
        <taxon>Nicotiana</taxon>
    </lineage>
</organism>
<gene>
    <name evidence="2" type="primary">LOC142166205</name>
</gene>